<dbReference type="EMBL" id="JABBNB010000032">
    <property type="protein sequence ID" value="NMO04251.1"/>
    <property type="molecule type" value="Genomic_DNA"/>
</dbReference>
<feature type="transmembrane region" description="Helical" evidence="1">
    <location>
        <begin position="223"/>
        <end position="240"/>
    </location>
</feature>
<comment type="caution">
    <text evidence="2">The sequence shown here is derived from an EMBL/GenBank/DDBJ whole genome shotgun (WGS) entry which is preliminary data.</text>
</comment>
<keyword evidence="1" id="KW-1133">Transmembrane helix</keyword>
<dbReference type="Pfam" id="PF06197">
    <property type="entry name" value="DUF998"/>
    <property type="match status" value="1"/>
</dbReference>
<evidence type="ECO:0000256" key="1">
    <source>
        <dbReference type="SAM" id="Phobius"/>
    </source>
</evidence>
<keyword evidence="3" id="KW-1185">Reference proteome</keyword>
<keyword evidence="1" id="KW-0812">Transmembrane</keyword>
<feature type="transmembrane region" description="Helical" evidence="1">
    <location>
        <begin position="101"/>
        <end position="120"/>
    </location>
</feature>
<evidence type="ECO:0000313" key="2">
    <source>
        <dbReference type="EMBL" id="NMO04251.1"/>
    </source>
</evidence>
<dbReference type="AlphaFoldDB" id="A0A848L6V5"/>
<feature type="transmembrane region" description="Helical" evidence="1">
    <location>
        <begin position="181"/>
        <end position="203"/>
    </location>
</feature>
<dbReference type="Proteomes" id="UP000550729">
    <property type="component" value="Unassembled WGS sequence"/>
</dbReference>
<proteinExistence type="predicted"/>
<gene>
    <name evidence="2" type="ORF">HH308_23820</name>
</gene>
<feature type="transmembrane region" description="Helical" evidence="1">
    <location>
        <begin position="73"/>
        <end position="94"/>
    </location>
</feature>
<organism evidence="2 3">
    <name type="scientific">Gordonia asplenii</name>
    <dbReference type="NCBI Taxonomy" id="2725283"/>
    <lineage>
        <taxon>Bacteria</taxon>
        <taxon>Bacillati</taxon>
        <taxon>Actinomycetota</taxon>
        <taxon>Actinomycetes</taxon>
        <taxon>Mycobacteriales</taxon>
        <taxon>Gordoniaceae</taxon>
        <taxon>Gordonia</taxon>
    </lineage>
</organism>
<sequence length="249" mass="26722">MALGSLAPVLDRTRPGRRERLDTVRIWVAAIAIAVAGVCYSSWVLEHVWAGGLDPMRSFLSELDAAGRPHREVYVVGDVVTACSAILAMFLLMLPRPLVRGFPAVTAVVAFGCFGASTLADALMPIECVPGIDANCPWQPSGMFPQLHHVHALTSSLAVISLFVTMIAATVTVFRSDRWPVLRVAGTAVLVVIIGATAWMMIADNLVGDYRLGLAQRIQVGGMSMWMLIWAAAVAVWARASGRSRPASK</sequence>
<protein>
    <submittedName>
        <fullName evidence="2">DUF998 domain-containing protein</fullName>
    </submittedName>
</protein>
<feature type="transmembrane region" description="Helical" evidence="1">
    <location>
        <begin position="150"/>
        <end position="174"/>
    </location>
</feature>
<dbReference type="InterPro" id="IPR009339">
    <property type="entry name" value="DUF998"/>
</dbReference>
<reference evidence="2 3" key="1">
    <citation type="submission" date="2020-04" db="EMBL/GenBank/DDBJ databases">
        <title>Gordonia sp. nov. TBRC 11910.</title>
        <authorList>
            <person name="Suriyachadkun C."/>
        </authorList>
    </citation>
    <scope>NUCLEOTIDE SEQUENCE [LARGE SCALE GENOMIC DNA]</scope>
    <source>
        <strain evidence="2 3">TBRC 11910</strain>
    </source>
</reference>
<evidence type="ECO:0000313" key="3">
    <source>
        <dbReference type="Proteomes" id="UP000550729"/>
    </source>
</evidence>
<name>A0A848L6V5_9ACTN</name>
<keyword evidence="1" id="KW-0472">Membrane</keyword>
<accession>A0A848L6V5</accession>
<feature type="transmembrane region" description="Helical" evidence="1">
    <location>
        <begin position="24"/>
        <end position="45"/>
    </location>
</feature>